<evidence type="ECO:0000313" key="1">
    <source>
        <dbReference type="EMBL" id="MFD0749153.1"/>
    </source>
</evidence>
<dbReference type="Proteomes" id="UP001596958">
    <property type="component" value="Unassembled WGS sequence"/>
</dbReference>
<comment type="caution">
    <text evidence="1">The sequence shown here is derived from an EMBL/GenBank/DDBJ whole genome shotgun (WGS) entry which is preliminary data.</text>
</comment>
<accession>A0ABW2YRX4</accession>
<dbReference type="RefSeq" id="WP_377097267.1">
    <property type="nucleotide sequence ID" value="NZ_JBHTHU010000001.1"/>
</dbReference>
<proteinExistence type="predicted"/>
<keyword evidence="2" id="KW-1185">Reference proteome</keyword>
<dbReference type="EMBL" id="JBHTHU010000001">
    <property type="protein sequence ID" value="MFD0749153.1"/>
    <property type="molecule type" value="Genomic_DNA"/>
</dbReference>
<gene>
    <name evidence="1" type="ORF">ACFQZS_03305</name>
</gene>
<evidence type="ECO:0000313" key="2">
    <source>
        <dbReference type="Proteomes" id="UP001596958"/>
    </source>
</evidence>
<sequence length="77" mass="8891">MKKPLPVLLLLAACRFPNYGGTYSAHVENPYQQVRQNQLPLKQYKVRQWGLLSPDAPELLFRDHQLVPGQTIYQQVS</sequence>
<protein>
    <submittedName>
        <fullName evidence="1">Uncharacterized protein</fullName>
    </submittedName>
</protein>
<organism evidence="1 2">
    <name type="scientific">Mucilaginibacter calamicampi</name>
    <dbReference type="NCBI Taxonomy" id="1302352"/>
    <lineage>
        <taxon>Bacteria</taxon>
        <taxon>Pseudomonadati</taxon>
        <taxon>Bacteroidota</taxon>
        <taxon>Sphingobacteriia</taxon>
        <taxon>Sphingobacteriales</taxon>
        <taxon>Sphingobacteriaceae</taxon>
        <taxon>Mucilaginibacter</taxon>
    </lineage>
</organism>
<name>A0ABW2YRX4_9SPHI</name>
<reference evidence="2" key="1">
    <citation type="journal article" date="2019" name="Int. J. Syst. Evol. Microbiol.">
        <title>The Global Catalogue of Microorganisms (GCM) 10K type strain sequencing project: providing services to taxonomists for standard genome sequencing and annotation.</title>
        <authorList>
            <consortium name="The Broad Institute Genomics Platform"/>
            <consortium name="The Broad Institute Genome Sequencing Center for Infectious Disease"/>
            <person name="Wu L."/>
            <person name="Ma J."/>
        </authorList>
    </citation>
    <scope>NUCLEOTIDE SEQUENCE [LARGE SCALE GENOMIC DNA]</scope>
    <source>
        <strain evidence="2">CCUG 63418</strain>
    </source>
</reference>